<proteinExistence type="predicted"/>
<dbReference type="AlphaFoldDB" id="A0A0F8XDT3"/>
<evidence type="ECO:0000313" key="1">
    <source>
        <dbReference type="EMBL" id="KKK67003.1"/>
    </source>
</evidence>
<name>A0A0F8XDT3_9ZZZZ</name>
<sequence length="70" mass="8317">DKEKIRDMLFMCGIEQMEIMASLFRERIGNMLEKIVDAIRLYENDPYLKDSKKALDAMYETKKRIENIIG</sequence>
<comment type="caution">
    <text evidence="1">The sequence shown here is derived from an EMBL/GenBank/DDBJ whole genome shotgun (WGS) entry which is preliminary data.</text>
</comment>
<accession>A0A0F8XDT3</accession>
<feature type="non-terminal residue" evidence="1">
    <location>
        <position position="1"/>
    </location>
</feature>
<organism evidence="1">
    <name type="scientific">marine sediment metagenome</name>
    <dbReference type="NCBI Taxonomy" id="412755"/>
    <lineage>
        <taxon>unclassified sequences</taxon>
        <taxon>metagenomes</taxon>
        <taxon>ecological metagenomes</taxon>
    </lineage>
</organism>
<gene>
    <name evidence="1" type="ORF">LCGC14_2958370</name>
</gene>
<dbReference type="EMBL" id="LAZR01059812">
    <property type="protein sequence ID" value="KKK67003.1"/>
    <property type="molecule type" value="Genomic_DNA"/>
</dbReference>
<reference evidence="1" key="1">
    <citation type="journal article" date="2015" name="Nature">
        <title>Complex archaea that bridge the gap between prokaryotes and eukaryotes.</title>
        <authorList>
            <person name="Spang A."/>
            <person name="Saw J.H."/>
            <person name="Jorgensen S.L."/>
            <person name="Zaremba-Niedzwiedzka K."/>
            <person name="Martijn J."/>
            <person name="Lind A.E."/>
            <person name="van Eijk R."/>
            <person name="Schleper C."/>
            <person name="Guy L."/>
            <person name="Ettema T.J."/>
        </authorList>
    </citation>
    <scope>NUCLEOTIDE SEQUENCE</scope>
</reference>
<protein>
    <submittedName>
        <fullName evidence="1">Uncharacterized protein</fullName>
    </submittedName>
</protein>